<dbReference type="SUPFAM" id="SSF48452">
    <property type="entry name" value="TPR-like"/>
    <property type="match status" value="1"/>
</dbReference>
<dbReference type="STRING" id="400772.RR49_01401"/>
<keyword evidence="2" id="KW-1185">Reference proteome</keyword>
<dbReference type="Proteomes" id="UP000033451">
    <property type="component" value="Unassembled WGS sequence"/>
</dbReference>
<name>A0A0F0LUS2_9MICO</name>
<comment type="caution">
    <text evidence="1">The sequence shown here is derived from an EMBL/GenBank/DDBJ whole genome shotgun (WGS) entry which is preliminary data.</text>
</comment>
<dbReference type="EMBL" id="JYIY01000071">
    <property type="protein sequence ID" value="KJL36848.1"/>
    <property type="molecule type" value="Genomic_DNA"/>
</dbReference>
<dbReference type="Gene3D" id="1.25.40.10">
    <property type="entry name" value="Tetratricopeptide repeat domain"/>
    <property type="match status" value="1"/>
</dbReference>
<accession>A0A0F0LUS2</accession>
<evidence type="ECO:0000313" key="1">
    <source>
        <dbReference type="EMBL" id="KJL36848.1"/>
    </source>
</evidence>
<reference evidence="1 2" key="1">
    <citation type="submission" date="2015-02" db="EMBL/GenBank/DDBJ databases">
        <title>Draft genome sequences of ten Microbacterium spp. with emphasis on heavy metal contaminated environments.</title>
        <authorList>
            <person name="Corretto E."/>
        </authorList>
    </citation>
    <scope>NUCLEOTIDE SEQUENCE [LARGE SCALE GENOMIC DNA]</scope>
    <source>
        <strain evidence="1 2">DSM 18659</strain>
    </source>
</reference>
<evidence type="ECO:0008006" key="3">
    <source>
        <dbReference type="Google" id="ProtNLM"/>
    </source>
</evidence>
<protein>
    <recommendedName>
        <fullName evidence="3">Tetratricopeptide repeat protein</fullName>
    </recommendedName>
</protein>
<dbReference type="InterPro" id="IPR011990">
    <property type="entry name" value="TPR-like_helical_dom_sf"/>
</dbReference>
<dbReference type="RefSeq" id="WP_048809141.1">
    <property type="nucleotide sequence ID" value="NZ_JYIY01000071.1"/>
</dbReference>
<proteinExistence type="predicted"/>
<organism evidence="1 2">
    <name type="scientific">Microbacterium ginsengisoli</name>
    <dbReference type="NCBI Taxonomy" id="400772"/>
    <lineage>
        <taxon>Bacteria</taxon>
        <taxon>Bacillati</taxon>
        <taxon>Actinomycetota</taxon>
        <taxon>Actinomycetes</taxon>
        <taxon>Micrococcales</taxon>
        <taxon>Microbacteriaceae</taxon>
        <taxon>Microbacterium</taxon>
    </lineage>
</organism>
<dbReference type="AlphaFoldDB" id="A0A0F0LUS2"/>
<sequence length="262" mass="27769">MRDEPSELLRRQAPQALRLVETVHHPDLVHAPILLPIAPPHEGDSSRSAAYDSGITLAPLQLDELWDFGDAAASEGRLVAAAAAATDDDERAELETQIARALGLQARYARAHAVLDTVTGQAPAAAVRVALERGRLHNSAGDAQGAIVHFRRAADAAASAGLVFLYVDALHMLAIADPSNGDRHTAAAFAALEDVTDARTQRWRVSLHNNAGWAAMAAGRHGDALVSFHAARADAARWGTAQQIEWADESLAECRAALGDEA</sequence>
<dbReference type="PATRIC" id="fig|400772.4.peg.1423"/>
<gene>
    <name evidence="1" type="ORF">RR49_01401</name>
</gene>
<evidence type="ECO:0000313" key="2">
    <source>
        <dbReference type="Proteomes" id="UP000033451"/>
    </source>
</evidence>